<dbReference type="PANTHER" id="PTHR11766">
    <property type="entry name" value="TYROSYL-TRNA SYNTHETASE"/>
    <property type="match status" value="1"/>
</dbReference>
<evidence type="ECO:0000313" key="13">
    <source>
        <dbReference type="Proteomes" id="UP000019241"/>
    </source>
</evidence>
<dbReference type="GO" id="GO:0004831">
    <property type="term" value="F:tyrosine-tRNA ligase activity"/>
    <property type="evidence" value="ECO:0007669"/>
    <property type="project" value="UniProtKB-UniRule"/>
</dbReference>
<dbReference type="InterPro" id="IPR024088">
    <property type="entry name" value="Tyr-tRNA-ligase_bac-type"/>
</dbReference>
<dbReference type="PATRIC" id="fig|1265822.4.peg.71"/>
<comment type="function">
    <text evidence="11">Catalyzes the attachment of tyrosine to tRNA(Tyr) in a two-step reaction: tyrosine is first activated by ATP to form Tyr-AMP and then transferred to the acceptor end of tRNA(Tyr).</text>
</comment>
<dbReference type="InterPro" id="IPR002305">
    <property type="entry name" value="aa-tRNA-synth_Ic"/>
</dbReference>
<dbReference type="InterPro" id="IPR014729">
    <property type="entry name" value="Rossmann-like_a/b/a_fold"/>
</dbReference>
<dbReference type="AlphaFoldDB" id="W7DSR5"/>
<keyword evidence="8 11" id="KW-0030">Aminoacyl-tRNA synthetase</keyword>
<keyword evidence="5 11" id="KW-0067">ATP-binding</keyword>
<feature type="short sequence motif" description="'KMSKS' region" evidence="11">
    <location>
        <begin position="222"/>
        <end position="226"/>
    </location>
</feature>
<dbReference type="GO" id="GO:0003723">
    <property type="term" value="F:RNA binding"/>
    <property type="evidence" value="ECO:0007669"/>
    <property type="project" value="UniProtKB-KW"/>
</dbReference>
<gene>
    <name evidence="11" type="primary">tyrS</name>
    <name evidence="12" type="ORF">MCOL2_00355</name>
</gene>
<dbReference type="Proteomes" id="UP000019241">
    <property type="component" value="Unassembled WGS sequence"/>
</dbReference>
<comment type="similarity">
    <text evidence="10 11">Belongs to the class-I aminoacyl-tRNA synthetase family. TyrS type 1 subfamily.</text>
</comment>
<dbReference type="FunFam" id="3.40.50.620:FF:000008">
    <property type="entry name" value="Tyrosine--tRNA ligase"/>
    <property type="match status" value="1"/>
</dbReference>
<dbReference type="EMBL" id="AODM01000002">
    <property type="protein sequence ID" value="EUJ65469.1"/>
    <property type="molecule type" value="Genomic_DNA"/>
</dbReference>
<feature type="binding site" evidence="11">
    <location>
        <position position="160"/>
    </location>
    <ligand>
        <name>L-tyrosine</name>
        <dbReference type="ChEBI" id="CHEBI:58315"/>
    </ligand>
</feature>
<feature type="binding site" evidence="11">
    <location>
        <position position="225"/>
    </location>
    <ligand>
        <name>ATP</name>
        <dbReference type="ChEBI" id="CHEBI:30616"/>
    </ligand>
</feature>
<dbReference type="PANTHER" id="PTHR11766:SF0">
    <property type="entry name" value="TYROSINE--TRNA LIGASE, MITOCHONDRIAL"/>
    <property type="match status" value="1"/>
</dbReference>
<reference evidence="12 13" key="1">
    <citation type="submission" date="2012-12" db="EMBL/GenBank/DDBJ databases">
        <title>Novel taxa of Listeriaceae from agricultural environments in the United States.</title>
        <authorList>
            <person name="den Bakker H.C."/>
            <person name="Allred A."/>
            <person name="Warchocki S."/>
            <person name="Wright E.M."/>
            <person name="Burrell A."/>
            <person name="Nightingale K.K."/>
            <person name="Kephart D."/>
            <person name="Wiedmann M."/>
        </authorList>
    </citation>
    <scope>NUCLEOTIDE SEQUENCE [LARGE SCALE GENOMIC DNA]</scope>
    <source>
        <strain evidence="12 13">FSL S10-1203</strain>
    </source>
</reference>
<dbReference type="InterPro" id="IPR001412">
    <property type="entry name" value="aa-tRNA-synth_I_CS"/>
</dbReference>
<keyword evidence="3 11" id="KW-0436">Ligase</keyword>
<evidence type="ECO:0000256" key="5">
    <source>
        <dbReference type="ARBA" id="ARBA00022840"/>
    </source>
</evidence>
<evidence type="ECO:0000256" key="8">
    <source>
        <dbReference type="ARBA" id="ARBA00023146"/>
    </source>
</evidence>
<evidence type="ECO:0000256" key="7">
    <source>
        <dbReference type="ARBA" id="ARBA00022917"/>
    </source>
</evidence>
<dbReference type="PRINTS" id="PR01040">
    <property type="entry name" value="TRNASYNTHTYR"/>
</dbReference>
<dbReference type="Pfam" id="PF00579">
    <property type="entry name" value="tRNA-synt_1b"/>
    <property type="match status" value="1"/>
</dbReference>
<dbReference type="Gene3D" id="3.40.50.620">
    <property type="entry name" value="HUPs"/>
    <property type="match status" value="1"/>
</dbReference>
<dbReference type="InterPro" id="IPR002307">
    <property type="entry name" value="Tyr-tRNA-ligase"/>
</dbReference>
<dbReference type="InterPro" id="IPR024107">
    <property type="entry name" value="Tyr-tRNA-ligase_bac_1"/>
</dbReference>
<comment type="subcellular location">
    <subcellularLocation>
        <location evidence="1 11">Cytoplasm</location>
    </subcellularLocation>
</comment>
<dbReference type="GO" id="GO:0005524">
    <property type="term" value="F:ATP binding"/>
    <property type="evidence" value="ECO:0007669"/>
    <property type="project" value="UniProtKB-UniRule"/>
</dbReference>
<organism evidence="12 13">
    <name type="scientific">Listeria fleischmannii FSL S10-1203</name>
    <dbReference type="NCBI Taxonomy" id="1265822"/>
    <lineage>
        <taxon>Bacteria</taxon>
        <taxon>Bacillati</taxon>
        <taxon>Bacillota</taxon>
        <taxon>Bacilli</taxon>
        <taxon>Bacillales</taxon>
        <taxon>Listeriaceae</taxon>
        <taxon>Listeria</taxon>
    </lineage>
</organism>
<dbReference type="NCBIfam" id="TIGR00234">
    <property type="entry name" value="tyrS"/>
    <property type="match status" value="1"/>
</dbReference>
<protein>
    <recommendedName>
        <fullName evidence="11">Tyrosine--tRNA ligase</fullName>
        <ecNumber evidence="11">6.1.1.1</ecNumber>
    </recommendedName>
    <alternativeName>
        <fullName evidence="11">Tyrosyl-tRNA synthetase</fullName>
        <shortName evidence="11">TyrRS</shortName>
    </alternativeName>
</protein>
<dbReference type="GO" id="GO:0006437">
    <property type="term" value="P:tyrosyl-tRNA aminoacylation"/>
    <property type="evidence" value="ECO:0007669"/>
    <property type="project" value="UniProtKB-UniRule"/>
</dbReference>
<dbReference type="Gene3D" id="3.10.290.10">
    <property type="entry name" value="RNA-binding S4 domain"/>
    <property type="match status" value="1"/>
</dbReference>
<proteinExistence type="inferred from homology"/>
<keyword evidence="2 11" id="KW-0963">Cytoplasm</keyword>
<evidence type="ECO:0000256" key="10">
    <source>
        <dbReference type="ARBA" id="ARBA00060965"/>
    </source>
</evidence>
<name>W7DSR5_9LIST</name>
<dbReference type="FunFam" id="1.10.240.10:FF:000001">
    <property type="entry name" value="Tyrosine--tRNA ligase"/>
    <property type="match status" value="1"/>
</dbReference>
<feature type="binding site" evidence="11">
    <location>
        <position position="26"/>
    </location>
    <ligand>
        <name>L-tyrosine</name>
        <dbReference type="ChEBI" id="CHEBI:58315"/>
    </ligand>
</feature>
<comment type="caution">
    <text evidence="12">The sequence shown here is derived from an EMBL/GenBank/DDBJ whole genome shotgun (WGS) entry which is preliminary data.</text>
</comment>
<accession>W7DSR5</accession>
<dbReference type="GO" id="GO:0005829">
    <property type="term" value="C:cytosol"/>
    <property type="evidence" value="ECO:0007669"/>
    <property type="project" value="TreeGrafter"/>
</dbReference>
<dbReference type="PROSITE" id="PS00178">
    <property type="entry name" value="AA_TRNA_LIGASE_I"/>
    <property type="match status" value="1"/>
</dbReference>
<evidence type="ECO:0000256" key="3">
    <source>
        <dbReference type="ARBA" id="ARBA00022598"/>
    </source>
</evidence>
<evidence type="ECO:0000256" key="6">
    <source>
        <dbReference type="ARBA" id="ARBA00022884"/>
    </source>
</evidence>
<evidence type="ECO:0000256" key="11">
    <source>
        <dbReference type="HAMAP-Rule" id="MF_02006"/>
    </source>
</evidence>
<dbReference type="InterPro" id="IPR036986">
    <property type="entry name" value="S4_RNA-bd_sf"/>
</dbReference>
<keyword evidence="7 11" id="KW-0648">Protein biosynthesis</keyword>
<evidence type="ECO:0000256" key="9">
    <source>
        <dbReference type="ARBA" id="ARBA00048248"/>
    </source>
</evidence>
<evidence type="ECO:0000256" key="4">
    <source>
        <dbReference type="ARBA" id="ARBA00022741"/>
    </source>
</evidence>
<dbReference type="CDD" id="cd00805">
    <property type="entry name" value="TyrRS_core"/>
    <property type="match status" value="1"/>
</dbReference>
<evidence type="ECO:0000313" key="12">
    <source>
        <dbReference type="EMBL" id="EUJ65469.1"/>
    </source>
</evidence>
<dbReference type="SUPFAM" id="SSF52374">
    <property type="entry name" value="Nucleotidylyl transferase"/>
    <property type="match status" value="1"/>
</dbReference>
<sequence length="383" mass="43010">MARSIYQQTDEDGLRELTNKESISLYCGIDPTGDSMHIGHLIPFMILRRFQDAGHKPIILVGGATGTIGDPSGKKEERKLQSLDQINQNVTSLRAQLGQIFDFEGDSAATMVNNYDWTKDLSVLDFLRDFGKNFNVNTMLAKDIVASRLEVGISFTEFAYQILQAMDYNHLYEHNDCRLQIGGSDQWGNITAGLDLIRKKQGENAKAFGLTIPLLTKADGTKFGKTEGGAIWLNAEKTTPYEFYQFWINTDDRDVIKYLKYFTFLSEEEITDLARQVEEEPHLRAAQKTLAAEMTKFIYDEAALEQAIKISAALFSGDVASLTAAEIEQGFKDVPTFVSGTEEAKLVDWLVELGIEPLNVNRGRIFQMAPFILTESVPKTWTK</sequence>
<evidence type="ECO:0000256" key="1">
    <source>
        <dbReference type="ARBA" id="ARBA00004496"/>
    </source>
</evidence>
<keyword evidence="4 11" id="KW-0547">Nucleotide-binding</keyword>
<dbReference type="EC" id="6.1.1.1" evidence="11"/>
<feature type="binding site" evidence="11">
    <location>
        <position position="164"/>
    </location>
    <ligand>
        <name>L-tyrosine</name>
        <dbReference type="ChEBI" id="CHEBI:58315"/>
    </ligand>
</feature>
<dbReference type="HAMAP" id="MF_02006">
    <property type="entry name" value="Tyr_tRNA_synth_type1"/>
    <property type="match status" value="1"/>
</dbReference>
<keyword evidence="6" id="KW-0694">RNA-binding</keyword>
<comment type="subunit">
    <text evidence="11">Homodimer.</text>
</comment>
<dbReference type="GO" id="GO:0042803">
    <property type="term" value="F:protein homodimerization activity"/>
    <property type="evidence" value="ECO:0007669"/>
    <property type="project" value="UniProtKB-ARBA"/>
</dbReference>
<comment type="catalytic activity">
    <reaction evidence="9 11">
        <text>tRNA(Tyr) + L-tyrosine + ATP = L-tyrosyl-tRNA(Tyr) + AMP + diphosphate + H(+)</text>
        <dbReference type="Rhea" id="RHEA:10220"/>
        <dbReference type="Rhea" id="RHEA-COMP:9706"/>
        <dbReference type="Rhea" id="RHEA-COMP:9707"/>
        <dbReference type="ChEBI" id="CHEBI:15378"/>
        <dbReference type="ChEBI" id="CHEBI:30616"/>
        <dbReference type="ChEBI" id="CHEBI:33019"/>
        <dbReference type="ChEBI" id="CHEBI:58315"/>
        <dbReference type="ChEBI" id="CHEBI:78442"/>
        <dbReference type="ChEBI" id="CHEBI:78536"/>
        <dbReference type="ChEBI" id="CHEBI:456215"/>
        <dbReference type="EC" id="6.1.1.1"/>
    </reaction>
</comment>
<feature type="short sequence motif" description="'HIGH' region" evidence="11">
    <location>
        <begin position="31"/>
        <end position="40"/>
    </location>
</feature>
<evidence type="ECO:0000256" key="2">
    <source>
        <dbReference type="ARBA" id="ARBA00022490"/>
    </source>
</evidence>
<dbReference type="Gene3D" id="1.10.240.10">
    <property type="entry name" value="Tyrosyl-Transfer RNA Synthetase"/>
    <property type="match status" value="1"/>
</dbReference>